<keyword evidence="2" id="KW-1185">Reference proteome</keyword>
<dbReference type="Gene3D" id="3.30.420.40">
    <property type="match status" value="2"/>
</dbReference>
<dbReference type="InterPro" id="IPR043129">
    <property type="entry name" value="ATPase_NBD"/>
</dbReference>
<sequence length="289" mass="32361">MVLIADSGSTKCDWILCSPENKAPIRLKTKGLNPAILSKKQFEKIIFESESLAKIKEEVTDIKFFGAGCGTKRNQKKVNAILGAYFPNAIVYSSEDTMAAVMATTKTPAVVCILGTGSNCCYFDGRNIHLKAPSMGYLLMDEGSGNYFGKELLKAYYYDTMPADLKAVFSETFNLKEKSVIKGLYKSARPNKYLASFAPFLFQNEAHPFMKNMLERGMEVFIDNHVLRYRETLKNVPIHFVGSVAFYGQDYIKKALKARGVEAGVFVKSPIENIIKDQINIKQEAYQNT</sequence>
<dbReference type="EMBL" id="WAAT01000045">
    <property type="protein sequence ID" value="KAB1067573.1"/>
    <property type="molecule type" value="Genomic_DNA"/>
</dbReference>
<dbReference type="Gene3D" id="1.10.720.160">
    <property type="match status" value="1"/>
</dbReference>
<keyword evidence="1" id="KW-0808">Transferase</keyword>
<evidence type="ECO:0000313" key="2">
    <source>
        <dbReference type="Proteomes" id="UP000441333"/>
    </source>
</evidence>
<gene>
    <name evidence="1" type="ORF">F6U93_09805</name>
</gene>
<dbReference type="AlphaFoldDB" id="A0A6N6ME34"/>
<dbReference type="InterPro" id="IPR052519">
    <property type="entry name" value="Euk-type_GlcNAc_Kinase"/>
</dbReference>
<dbReference type="SUPFAM" id="SSF53067">
    <property type="entry name" value="Actin-like ATPase domain"/>
    <property type="match status" value="2"/>
</dbReference>
<dbReference type="CDD" id="cd24079">
    <property type="entry name" value="ASKHA_NBD_PG1100-like"/>
    <property type="match status" value="1"/>
</dbReference>
<evidence type="ECO:0000313" key="1">
    <source>
        <dbReference type="EMBL" id="KAB1067573.1"/>
    </source>
</evidence>
<organism evidence="1 2">
    <name type="scientific">Pseudotamlana haliotis</name>
    <dbReference type="NCBI Taxonomy" id="2614804"/>
    <lineage>
        <taxon>Bacteria</taxon>
        <taxon>Pseudomonadati</taxon>
        <taxon>Bacteroidota</taxon>
        <taxon>Flavobacteriia</taxon>
        <taxon>Flavobacteriales</taxon>
        <taxon>Flavobacteriaceae</taxon>
        <taxon>Pseudotamlana</taxon>
    </lineage>
</organism>
<keyword evidence="1" id="KW-0418">Kinase</keyword>
<comment type="caution">
    <text evidence="1">The sequence shown here is derived from an EMBL/GenBank/DDBJ whole genome shotgun (WGS) entry which is preliminary data.</text>
</comment>
<name>A0A6N6ME34_9FLAO</name>
<dbReference type="RefSeq" id="WP_150939301.1">
    <property type="nucleotide sequence ID" value="NZ_WAAT01000045.1"/>
</dbReference>
<dbReference type="Proteomes" id="UP000441333">
    <property type="component" value="Unassembled WGS sequence"/>
</dbReference>
<accession>A0A6N6ME34</accession>
<dbReference type="PANTHER" id="PTHR43190">
    <property type="entry name" value="N-ACETYL-D-GLUCOSAMINE KINASE"/>
    <property type="match status" value="1"/>
</dbReference>
<proteinExistence type="predicted"/>
<dbReference type="PANTHER" id="PTHR43190:SF3">
    <property type="entry name" value="N-ACETYL-D-GLUCOSAMINE KINASE"/>
    <property type="match status" value="1"/>
</dbReference>
<protein>
    <submittedName>
        <fullName evidence="1">N-acetylglucosamine kinase</fullName>
    </submittedName>
</protein>
<dbReference type="GO" id="GO:0016301">
    <property type="term" value="F:kinase activity"/>
    <property type="evidence" value="ECO:0007669"/>
    <property type="project" value="UniProtKB-KW"/>
</dbReference>
<reference evidence="1 2" key="1">
    <citation type="submission" date="2019-09" db="EMBL/GenBank/DDBJ databases">
        <authorList>
            <person name="Cao W.R."/>
        </authorList>
    </citation>
    <scope>NUCLEOTIDE SEQUENCE [LARGE SCALE GENOMIC DNA]</scope>
    <source>
        <strain evidence="1 2">B1N29</strain>
    </source>
</reference>